<evidence type="ECO:0000256" key="1">
    <source>
        <dbReference type="SAM" id="MobiDB-lite"/>
    </source>
</evidence>
<evidence type="ECO:0000313" key="2">
    <source>
        <dbReference type="EMBL" id="PTB80491.1"/>
    </source>
</evidence>
<protein>
    <submittedName>
        <fullName evidence="2">Uncharacterized protein</fullName>
    </submittedName>
</protein>
<organism evidence="2 3">
    <name type="scientific">Trichoderma longibrachiatum ATCC 18648</name>
    <dbReference type="NCBI Taxonomy" id="983965"/>
    <lineage>
        <taxon>Eukaryota</taxon>
        <taxon>Fungi</taxon>
        <taxon>Dikarya</taxon>
        <taxon>Ascomycota</taxon>
        <taxon>Pezizomycotina</taxon>
        <taxon>Sordariomycetes</taxon>
        <taxon>Hypocreomycetidae</taxon>
        <taxon>Hypocreales</taxon>
        <taxon>Hypocreaceae</taxon>
        <taxon>Trichoderma</taxon>
    </lineage>
</organism>
<keyword evidence="3" id="KW-1185">Reference proteome</keyword>
<dbReference type="AlphaFoldDB" id="A0A2T4CFZ6"/>
<evidence type="ECO:0000313" key="3">
    <source>
        <dbReference type="Proteomes" id="UP000240760"/>
    </source>
</evidence>
<gene>
    <name evidence="2" type="ORF">M440DRAFT_1127828</name>
</gene>
<reference evidence="2 3" key="1">
    <citation type="submission" date="2016-07" db="EMBL/GenBank/DDBJ databases">
        <title>Multiple horizontal gene transfer events from other fungi enriched the ability of initially mycotrophic Trichoderma (Ascomycota) to feed on dead plant biomass.</title>
        <authorList>
            <consortium name="DOE Joint Genome Institute"/>
            <person name="Aerts A."/>
            <person name="Atanasova L."/>
            <person name="Chenthamara K."/>
            <person name="Zhang J."/>
            <person name="Grujic M."/>
            <person name="Henrissat B."/>
            <person name="Kuo A."/>
            <person name="Salamov A."/>
            <person name="Lipzen A."/>
            <person name="Labutti K."/>
            <person name="Barry K."/>
            <person name="Miao Y."/>
            <person name="Rahimi M.J."/>
            <person name="Shen Q."/>
            <person name="Grigoriev I.V."/>
            <person name="Kubicek C.P."/>
            <person name="Druzhinina I.S."/>
        </authorList>
    </citation>
    <scope>NUCLEOTIDE SEQUENCE [LARGE SCALE GENOMIC DNA]</scope>
    <source>
        <strain evidence="2 3">ATCC 18648</strain>
    </source>
</reference>
<accession>A0A2T4CFZ6</accession>
<proteinExistence type="predicted"/>
<name>A0A2T4CFZ6_TRILO</name>
<dbReference type="EMBL" id="KZ679127">
    <property type="protein sequence ID" value="PTB80491.1"/>
    <property type="molecule type" value="Genomic_DNA"/>
</dbReference>
<dbReference type="Proteomes" id="UP000240760">
    <property type="component" value="Unassembled WGS sequence"/>
</dbReference>
<sequence>MMNAKGSGARSWPWLQPPRRRYIILGCLVHAHGLESLPSRPRNSQVLVQPQHLAPLPHSHNEQVPAWSHMVHATGSIMGRRPLAQPRLAAVQLVGRLTCSYTDPATSGSFPDDCTPSGELRKGARQSTEGQPGDAVRALIVSSKSFGACTHEGSVDWTRLRSSRGWTDSEEGCLVSRSCLDPCSLGVVHRARDPGRPVHVAQRPPCIGGSCQRGACSGLAAWRR</sequence>
<feature type="region of interest" description="Disordered" evidence="1">
    <location>
        <begin position="108"/>
        <end position="133"/>
    </location>
</feature>